<reference evidence="1 2" key="1">
    <citation type="submission" date="2017-06" db="EMBL/GenBank/DDBJ databases">
        <authorList>
            <person name="Kim H.J."/>
            <person name="Triplett B.A."/>
        </authorList>
    </citation>
    <scope>NUCLEOTIDE SEQUENCE [LARGE SCALE GENOMIC DNA]</scope>
    <source>
        <strain evidence="1 2">13146</strain>
    </source>
</reference>
<evidence type="ECO:0000313" key="1">
    <source>
        <dbReference type="EMBL" id="OWQ54377.1"/>
    </source>
</evidence>
<comment type="caution">
    <text evidence="1">The sequence shown here is derived from an EMBL/GenBank/DDBJ whole genome shotgun (WGS) entry which is preliminary data.</text>
</comment>
<evidence type="ECO:0000313" key="2">
    <source>
        <dbReference type="Proteomes" id="UP000198157"/>
    </source>
</evidence>
<gene>
    <name evidence="1" type="ORF">CEE60_08250</name>
</gene>
<organism evidence="1 2">
    <name type="scientific">Stenotrophomonas maltophilia</name>
    <name type="common">Pseudomonas maltophilia</name>
    <name type="synonym">Xanthomonas maltophilia</name>
    <dbReference type="NCBI Taxonomy" id="40324"/>
    <lineage>
        <taxon>Bacteria</taxon>
        <taxon>Pseudomonadati</taxon>
        <taxon>Pseudomonadota</taxon>
        <taxon>Gammaproteobacteria</taxon>
        <taxon>Lysobacterales</taxon>
        <taxon>Lysobacteraceae</taxon>
        <taxon>Stenotrophomonas</taxon>
        <taxon>Stenotrophomonas maltophilia group</taxon>
    </lineage>
</organism>
<sequence length="309" mass="34203">MSRGIKMRKAVGTHGTLHRVGDLQKRHDAQQTLPTLLCDGCNVPVRFVPEHSRPGVDRAPPLHFPAYLALNKGTGHLPGCRYIALSHLQALLAAGGDPEFLPTLDDGKHELRLLILQQALKRGSAGPALLPADAPLDGYLRTLTDLLTLQAMCEDDTLLAAQLTLRLGKKRVDWTNFVYWQDRYDAAWERLGSASSELPMALLGTVRSHRTPQPGDPHGVTFLNCAPKYQHTGVTDRRDFYEVSVGHPDATWLKSFPVGAEIVMFGLWRQGRSSTASRPHPTDPRRTITSVTHKLALRPSFARQLTLVE</sequence>
<dbReference type="OrthoDB" id="9134116at2"/>
<proteinExistence type="predicted"/>
<dbReference type="Proteomes" id="UP000198157">
    <property type="component" value="Unassembled WGS sequence"/>
</dbReference>
<dbReference type="AlphaFoldDB" id="A0A246HNI3"/>
<dbReference type="EMBL" id="NIVS01000019">
    <property type="protein sequence ID" value="OWQ54377.1"/>
    <property type="molecule type" value="Genomic_DNA"/>
</dbReference>
<name>A0A246HNI3_STEMA</name>
<protein>
    <submittedName>
        <fullName evidence="1">Uncharacterized protein</fullName>
    </submittedName>
</protein>
<accession>A0A246HNI3</accession>